<accession>A0A380LHU5</accession>
<dbReference type="PROSITE" id="PS50929">
    <property type="entry name" value="ABC_TM1F"/>
    <property type="match status" value="1"/>
</dbReference>
<keyword evidence="5 7" id="KW-1133">Transmembrane helix</keyword>
<dbReference type="GO" id="GO:0015421">
    <property type="term" value="F:ABC-type oligopeptide transporter activity"/>
    <property type="evidence" value="ECO:0007669"/>
    <property type="project" value="TreeGrafter"/>
</dbReference>
<dbReference type="SMART" id="SM00382">
    <property type="entry name" value="AAA"/>
    <property type="match status" value="1"/>
</dbReference>
<feature type="transmembrane region" description="Helical" evidence="7">
    <location>
        <begin position="261"/>
        <end position="282"/>
    </location>
</feature>
<feature type="transmembrane region" description="Helical" evidence="7">
    <location>
        <begin position="175"/>
        <end position="196"/>
    </location>
</feature>
<name>A0A380LHU5_9FIRM</name>
<dbReference type="GO" id="GO:0005524">
    <property type="term" value="F:ATP binding"/>
    <property type="evidence" value="ECO:0007669"/>
    <property type="project" value="UniProtKB-KW"/>
</dbReference>
<dbReference type="GeneID" id="77461295"/>
<dbReference type="OrthoDB" id="9762778at2"/>
<keyword evidence="6 7" id="KW-0472">Membrane</keyword>
<dbReference type="GO" id="GO:0016887">
    <property type="term" value="F:ATP hydrolysis activity"/>
    <property type="evidence" value="ECO:0007669"/>
    <property type="project" value="InterPro"/>
</dbReference>
<feature type="transmembrane region" description="Helical" evidence="7">
    <location>
        <begin position="34"/>
        <end position="54"/>
    </location>
</feature>
<reference evidence="10 11" key="1">
    <citation type="submission" date="2018-06" db="EMBL/GenBank/DDBJ databases">
        <authorList>
            <consortium name="Pathogen Informatics"/>
            <person name="Doyle S."/>
        </authorList>
    </citation>
    <scope>NUCLEOTIDE SEQUENCE [LARGE SCALE GENOMIC DNA]</scope>
    <source>
        <strain evidence="10 11">NCTC11087</strain>
    </source>
</reference>
<feature type="transmembrane region" description="Helical" evidence="7">
    <location>
        <begin position="74"/>
        <end position="94"/>
    </location>
</feature>
<evidence type="ECO:0000313" key="11">
    <source>
        <dbReference type="Proteomes" id="UP000255523"/>
    </source>
</evidence>
<dbReference type="EMBL" id="UHFX01000003">
    <property type="protein sequence ID" value="SUO03439.1"/>
    <property type="molecule type" value="Genomic_DNA"/>
</dbReference>
<evidence type="ECO:0000256" key="2">
    <source>
        <dbReference type="ARBA" id="ARBA00022692"/>
    </source>
</evidence>
<dbReference type="AlphaFoldDB" id="A0A380LHU5"/>
<dbReference type="InterPro" id="IPR003593">
    <property type="entry name" value="AAA+_ATPase"/>
</dbReference>
<evidence type="ECO:0000259" key="9">
    <source>
        <dbReference type="PROSITE" id="PS50929"/>
    </source>
</evidence>
<protein>
    <submittedName>
        <fullName evidence="10">ABC transport ATP-binding protein/permease</fullName>
        <ecNumber evidence="10">3.6.3.-</ecNumber>
    </submittedName>
</protein>
<dbReference type="Pfam" id="PF00005">
    <property type="entry name" value="ABC_tran"/>
    <property type="match status" value="1"/>
</dbReference>
<proteinExistence type="predicted"/>
<dbReference type="SUPFAM" id="SSF52540">
    <property type="entry name" value="P-loop containing nucleoside triphosphate hydrolases"/>
    <property type="match status" value="1"/>
</dbReference>
<dbReference type="InterPro" id="IPR003439">
    <property type="entry name" value="ABC_transporter-like_ATP-bd"/>
</dbReference>
<evidence type="ECO:0000256" key="1">
    <source>
        <dbReference type="ARBA" id="ARBA00004651"/>
    </source>
</evidence>
<dbReference type="PANTHER" id="PTHR43394:SF1">
    <property type="entry name" value="ATP-BINDING CASSETTE SUB-FAMILY B MEMBER 10, MITOCHONDRIAL"/>
    <property type="match status" value="1"/>
</dbReference>
<keyword evidence="4 10" id="KW-0067">ATP-binding</keyword>
<evidence type="ECO:0000259" key="8">
    <source>
        <dbReference type="PROSITE" id="PS50893"/>
    </source>
</evidence>
<dbReference type="GO" id="GO:0005886">
    <property type="term" value="C:plasma membrane"/>
    <property type="evidence" value="ECO:0007669"/>
    <property type="project" value="UniProtKB-SubCell"/>
</dbReference>
<dbReference type="CDD" id="cd07346">
    <property type="entry name" value="ABC_6TM_exporters"/>
    <property type="match status" value="1"/>
</dbReference>
<dbReference type="InterPro" id="IPR027417">
    <property type="entry name" value="P-loop_NTPase"/>
</dbReference>
<dbReference type="Gene3D" id="3.40.50.300">
    <property type="entry name" value="P-loop containing nucleotide triphosphate hydrolases"/>
    <property type="match status" value="1"/>
</dbReference>
<dbReference type="InterPro" id="IPR036640">
    <property type="entry name" value="ABC1_TM_sf"/>
</dbReference>
<dbReference type="InterPro" id="IPR011527">
    <property type="entry name" value="ABC1_TM_dom"/>
</dbReference>
<feature type="domain" description="ABC transmembrane type-1" evidence="9">
    <location>
        <begin position="39"/>
        <end position="320"/>
    </location>
</feature>
<evidence type="ECO:0000313" key="10">
    <source>
        <dbReference type="EMBL" id="SUO03439.1"/>
    </source>
</evidence>
<dbReference type="RefSeq" id="WP_022789712.1">
    <property type="nucleotide sequence ID" value="NZ_UHFX01000003.1"/>
</dbReference>
<evidence type="ECO:0000256" key="6">
    <source>
        <dbReference type="ARBA" id="ARBA00023136"/>
    </source>
</evidence>
<comment type="subcellular location">
    <subcellularLocation>
        <location evidence="1">Cell membrane</location>
        <topology evidence="1">Multi-pass membrane protein</topology>
    </subcellularLocation>
</comment>
<dbReference type="Proteomes" id="UP000255523">
    <property type="component" value="Unassembled WGS sequence"/>
</dbReference>
<dbReference type="Pfam" id="PF00664">
    <property type="entry name" value="ABC_membrane"/>
    <property type="match status" value="1"/>
</dbReference>
<feature type="transmembrane region" description="Helical" evidence="7">
    <location>
        <begin position="145"/>
        <end position="169"/>
    </location>
</feature>
<organism evidence="10 11">
    <name type="scientific">Faecalicoccus pleomorphus</name>
    <dbReference type="NCBI Taxonomy" id="1323"/>
    <lineage>
        <taxon>Bacteria</taxon>
        <taxon>Bacillati</taxon>
        <taxon>Bacillota</taxon>
        <taxon>Erysipelotrichia</taxon>
        <taxon>Erysipelotrichales</taxon>
        <taxon>Erysipelotrichaceae</taxon>
        <taxon>Faecalicoccus</taxon>
    </lineage>
</organism>
<feature type="domain" description="ABC transporter" evidence="8">
    <location>
        <begin position="359"/>
        <end position="584"/>
    </location>
</feature>
<dbReference type="EC" id="3.6.3.-" evidence="10"/>
<dbReference type="PROSITE" id="PS50893">
    <property type="entry name" value="ABC_TRANSPORTER_2"/>
    <property type="match status" value="1"/>
</dbReference>
<gene>
    <name evidence="10" type="ORF">NCTC11087_00301</name>
</gene>
<keyword evidence="11" id="KW-1185">Reference proteome</keyword>
<evidence type="ECO:0000256" key="5">
    <source>
        <dbReference type="ARBA" id="ARBA00022989"/>
    </source>
</evidence>
<dbReference type="InterPro" id="IPR039421">
    <property type="entry name" value="Type_1_exporter"/>
</dbReference>
<evidence type="ECO:0000256" key="4">
    <source>
        <dbReference type="ARBA" id="ARBA00022840"/>
    </source>
</evidence>
<dbReference type="PANTHER" id="PTHR43394">
    <property type="entry name" value="ATP-DEPENDENT PERMEASE MDL1, MITOCHONDRIAL"/>
    <property type="match status" value="1"/>
</dbReference>
<sequence>MFKVLKHYYSRIKEGRLEEFISQWLWMGSYIKRYWFLIAIYTFLGASGSALGLGTSMVSRNLIDAVTGQNSDNIVSVACLYVGVGVSMLFINAFKTRLSLKISLKVNNEIRSDIFSQILSTDWESLSKYRTGDLMYRINGDTMSVSNAVLTYIPNIVSVFITFGGAFVVMLQNDAIMAFIALAGAPISFISTRFSMRKMREYQRKQLELQSNKTTFNQETLQNMQMIKAFGLVDYFISEYKAVQEQSVEFAMTQNKFQSRMTVFTGFVGQLIGYACYGYAVYRLWQGSVSYGTMTLFVSMSSSLRGSFSSVLNLLPTAMRASLSAGRIMEITSLPRESIEDEEKGKTMLKEAVKTGITVELQDVSFAYGKNPPVFTKANLRAGSGEIVGLIGPSGEGKTTTLRILLGLYHCAAGRAIVSNPTVGSMSLSSGTRCLFSYIPQGNTLFSGTIAENMRMLKPDATKEEIIEVLKVADAYRFIESLDKGIDTDVFEGGNRFSEGQKQRLSIARALLHNAPILLLDEATSALDMATEKRVLKNILSYRPLQTIIVTAHRPSVLSMCDRVYKIQSGHIEEVNEEQIQTFLEEG</sequence>
<keyword evidence="2 7" id="KW-0812">Transmembrane</keyword>
<keyword evidence="10" id="KW-0378">Hydrolase</keyword>
<dbReference type="SUPFAM" id="SSF90123">
    <property type="entry name" value="ABC transporter transmembrane region"/>
    <property type="match status" value="1"/>
</dbReference>
<dbReference type="Gene3D" id="1.20.1560.10">
    <property type="entry name" value="ABC transporter type 1, transmembrane domain"/>
    <property type="match status" value="1"/>
</dbReference>
<evidence type="ECO:0000256" key="3">
    <source>
        <dbReference type="ARBA" id="ARBA00022741"/>
    </source>
</evidence>
<evidence type="ECO:0000256" key="7">
    <source>
        <dbReference type="SAM" id="Phobius"/>
    </source>
</evidence>
<keyword evidence="3" id="KW-0547">Nucleotide-binding</keyword>